<sequence>MSVPGSPVCAPDWLELRESADAAARAPELVERGRAHLEAGTPAVIRDVGCGTGSMGRWLAGRLPGPQHWILQDRDPGLLARAATGMPSVAADGAPVTAQTLEGDLADLRAAELAGTSLVTASAVLDLLTREEVDGLAAACVEAGCAALLTLTVIGRVEITPADPLDVEFAAAFDAHQRRCTGGRRLLGPDAGPAAVDAFTERGATVQSRPSPWRLNTGGTDGAGRAGGAELAEEWLRGWIDAACAQQPDLVRHAGAYLRRRSDACAAGELRVVVGHVDVLALPAAAS</sequence>
<name>A0A848DGR9_9PSEU</name>
<gene>
    <name evidence="1" type="ORF">HF519_09820</name>
</gene>
<comment type="caution">
    <text evidence="1">The sequence shown here is derived from an EMBL/GenBank/DDBJ whole genome shotgun (WGS) entry which is preliminary data.</text>
</comment>
<protein>
    <submittedName>
        <fullName evidence="1">Class I SAM-dependent methyltransferase</fullName>
    </submittedName>
</protein>
<keyword evidence="1" id="KW-0808">Transferase</keyword>
<proteinExistence type="predicted"/>
<keyword evidence="1" id="KW-0489">Methyltransferase</keyword>
<dbReference type="EMBL" id="JAAXKZ010000026">
    <property type="protein sequence ID" value="NMH91868.1"/>
    <property type="molecule type" value="Genomic_DNA"/>
</dbReference>
<dbReference type="SUPFAM" id="SSF53335">
    <property type="entry name" value="S-adenosyl-L-methionine-dependent methyltransferases"/>
    <property type="match status" value="1"/>
</dbReference>
<dbReference type="Proteomes" id="UP000586918">
    <property type="component" value="Unassembled WGS sequence"/>
</dbReference>
<dbReference type="AlphaFoldDB" id="A0A848DGR9"/>
<dbReference type="GO" id="GO:0008168">
    <property type="term" value="F:methyltransferase activity"/>
    <property type="evidence" value="ECO:0007669"/>
    <property type="project" value="UniProtKB-KW"/>
</dbReference>
<keyword evidence="2" id="KW-1185">Reference proteome</keyword>
<accession>A0A848DGR9</accession>
<evidence type="ECO:0000313" key="2">
    <source>
        <dbReference type="Proteomes" id="UP000586918"/>
    </source>
</evidence>
<dbReference type="GO" id="GO:0032259">
    <property type="term" value="P:methylation"/>
    <property type="evidence" value="ECO:0007669"/>
    <property type="project" value="UniProtKB-KW"/>
</dbReference>
<evidence type="ECO:0000313" key="1">
    <source>
        <dbReference type="EMBL" id="NMH91868.1"/>
    </source>
</evidence>
<dbReference type="InterPro" id="IPR029063">
    <property type="entry name" value="SAM-dependent_MTases_sf"/>
</dbReference>
<organism evidence="1 2">
    <name type="scientific">Pseudonocardia bannensis</name>
    <dbReference type="NCBI Taxonomy" id="630973"/>
    <lineage>
        <taxon>Bacteria</taxon>
        <taxon>Bacillati</taxon>
        <taxon>Actinomycetota</taxon>
        <taxon>Actinomycetes</taxon>
        <taxon>Pseudonocardiales</taxon>
        <taxon>Pseudonocardiaceae</taxon>
        <taxon>Pseudonocardia</taxon>
    </lineage>
</organism>
<reference evidence="1 2" key="1">
    <citation type="submission" date="2020-04" db="EMBL/GenBank/DDBJ databases">
        <authorList>
            <person name="Klaysubun C."/>
            <person name="Duangmal K."/>
            <person name="Lipun K."/>
        </authorList>
    </citation>
    <scope>NUCLEOTIDE SEQUENCE [LARGE SCALE GENOMIC DNA]</scope>
    <source>
        <strain evidence="1 2">DSM 45300</strain>
    </source>
</reference>
<dbReference type="Gene3D" id="3.40.50.150">
    <property type="entry name" value="Vaccinia Virus protein VP39"/>
    <property type="match status" value="1"/>
</dbReference>